<reference evidence="1" key="1">
    <citation type="submission" date="2020-08" db="EMBL/GenBank/DDBJ databases">
        <title>Multicomponent nature underlies the extraordinary mechanical properties of spider dragline silk.</title>
        <authorList>
            <person name="Kono N."/>
            <person name="Nakamura H."/>
            <person name="Mori M."/>
            <person name="Yoshida Y."/>
            <person name="Ohtoshi R."/>
            <person name="Malay A.D."/>
            <person name="Moran D.A.P."/>
            <person name="Tomita M."/>
            <person name="Numata K."/>
            <person name="Arakawa K."/>
        </authorList>
    </citation>
    <scope>NUCLEOTIDE SEQUENCE</scope>
</reference>
<organism evidence="1 2">
    <name type="scientific">Nephila pilipes</name>
    <name type="common">Giant wood spider</name>
    <name type="synonym">Nephila maculata</name>
    <dbReference type="NCBI Taxonomy" id="299642"/>
    <lineage>
        <taxon>Eukaryota</taxon>
        <taxon>Metazoa</taxon>
        <taxon>Ecdysozoa</taxon>
        <taxon>Arthropoda</taxon>
        <taxon>Chelicerata</taxon>
        <taxon>Arachnida</taxon>
        <taxon>Araneae</taxon>
        <taxon>Araneomorphae</taxon>
        <taxon>Entelegynae</taxon>
        <taxon>Araneoidea</taxon>
        <taxon>Nephilidae</taxon>
        <taxon>Nephila</taxon>
    </lineage>
</organism>
<dbReference type="Proteomes" id="UP000887013">
    <property type="component" value="Unassembled WGS sequence"/>
</dbReference>
<proteinExistence type="predicted"/>
<gene>
    <name evidence="1" type="ORF">NPIL_53941</name>
</gene>
<evidence type="ECO:0000313" key="2">
    <source>
        <dbReference type="Proteomes" id="UP000887013"/>
    </source>
</evidence>
<sequence length="104" mass="11979">MLNYNMDLSNKSRDKSLENITNDWKEFSYSPRKEAVANFRLTTRHDCPAEHRKRIGIWTNSLPPICKTDTVNRGHLLICPGLGPILQLRGDDCLLYRSTGDRMS</sequence>
<protein>
    <submittedName>
        <fullName evidence="1">Uncharacterized protein LOC103523915</fullName>
    </submittedName>
</protein>
<dbReference type="AlphaFoldDB" id="A0A8X6KPP2"/>
<dbReference type="EMBL" id="BMAW01048208">
    <property type="protein sequence ID" value="GFS64717.1"/>
    <property type="molecule type" value="Genomic_DNA"/>
</dbReference>
<name>A0A8X6KPP2_NEPPI</name>
<keyword evidence="2" id="KW-1185">Reference proteome</keyword>
<comment type="caution">
    <text evidence="1">The sequence shown here is derived from an EMBL/GenBank/DDBJ whole genome shotgun (WGS) entry which is preliminary data.</text>
</comment>
<evidence type="ECO:0000313" key="1">
    <source>
        <dbReference type="EMBL" id="GFS64717.1"/>
    </source>
</evidence>
<accession>A0A8X6KPP2</accession>
<dbReference type="OrthoDB" id="6515318at2759"/>